<proteinExistence type="predicted"/>
<organism evidence="2 3">
    <name type="scientific">Flavobacterium akiainvivens</name>
    <dbReference type="NCBI Taxonomy" id="1202724"/>
    <lineage>
        <taxon>Bacteria</taxon>
        <taxon>Pseudomonadati</taxon>
        <taxon>Bacteroidota</taxon>
        <taxon>Flavobacteriia</taxon>
        <taxon>Flavobacteriales</taxon>
        <taxon>Flavobacteriaceae</taxon>
        <taxon>Flavobacterium</taxon>
    </lineage>
</organism>
<evidence type="ECO:0000313" key="2">
    <source>
        <dbReference type="EMBL" id="KOS05901.1"/>
    </source>
</evidence>
<dbReference type="InterPro" id="IPR046232">
    <property type="entry name" value="DUF6265"/>
</dbReference>
<dbReference type="RefSeq" id="WP_054407239.1">
    <property type="nucleotide sequence ID" value="NZ_FOYA01000008.1"/>
</dbReference>
<keyword evidence="3" id="KW-1185">Reference proteome</keyword>
<evidence type="ECO:0000313" key="3">
    <source>
        <dbReference type="Proteomes" id="UP000037755"/>
    </source>
</evidence>
<protein>
    <recommendedName>
        <fullName evidence="1">DUF6265 domain-containing protein</fullName>
    </recommendedName>
</protein>
<dbReference type="STRING" id="1202724.AM493_07530"/>
<dbReference type="EMBL" id="LIYD01000005">
    <property type="protein sequence ID" value="KOS05901.1"/>
    <property type="molecule type" value="Genomic_DNA"/>
</dbReference>
<dbReference type="AlphaFoldDB" id="A0A0M8MGR1"/>
<reference evidence="2 3" key="1">
    <citation type="submission" date="2015-08" db="EMBL/GenBank/DDBJ databases">
        <title>Whole genome sequence of Flavobacterium akiainvivens IK-1T, from decaying Wikstroemia oahuensis, an endemic Hawaiian shrub.</title>
        <authorList>
            <person name="Wan X."/>
            <person name="Hou S."/>
            <person name="Saito J."/>
            <person name="Donachie S."/>
        </authorList>
    </citation>
    <scope>NUCLEOTIDE SEQUENCE [LARGE SCALE GENOMIC DNA]</scope>
    <source>
        <strain evidence="2 3">IK-1</strain>
    </source>
</reference>
<comment type="caution">
    <text evidence="2">The sequence shown here is derived from an EMBL/GenBank/DDBJ whole genome shotgun (WGS) entry which is preliminary data.</text>
</comment>
<dbReference type="OrthoDB" id="5382295at2"/>
<sequence length="168" mass="18851">MKNTILISAIIALFITSCKNDVKQENTVVAEKPELKIKNAEWLIGSWGNTTAEGVLTENWKKVNDSVYHGESYFAVGKDTVFAESMVLDEIDGKMACTVTVPNQNDEKPVRFDLTSITDKEMIFENPKHDFPNKIVYTQVRPDSLVAVIYGVKKGKEASETFAMKKIQ</sequence>
<gene>
    <name evidence="2" type="ORF">AM493_07530</name>
</gene>
<name>A0A0M8MGR1_9FLAO</name>
<accession>A0A0M8MGR1</accession>
<evidence type="ECO:0000259" key="1">
    <source>
        <dbReference type="Pfam" id="PF19780"/>
    </source>
</evidence>
<dbReference type="Proteomes" id="UP000037755">
    <property type="component" value="Unassembled WGS sequence"/>
</dbReference>
<dbReference type="Pfam" id="PF19780">
    <property type="entry name" value="DUF6265"/>
    <property type="match status" value="1"/>
</dbReference>
<dbReference type="PATRIC" id="fig|1202724.3.peg.1568"/>
<feature type="domain" description="DUF6265" evidence="1">
    <location>
        <begin position="41"/>
        <end position="149"/>
    </location>
</feature>
<dbReference type="PROSITE" id="PS51257">
    <property type="entry name" value="PROKAR_LIPOPROTEIN"/>
    <property type="match status" value="1"/>
</dbReference>